<reference evidence="2" key="1">
    <citation type="submission" date="2014-09" db="EMBL/GenBank/DDBJ databases">
        <authorList>
            <person name="Magalhaes I.L.F."/>
            <person name="Oliveira U."/>
            <person name="Santos F.R."/>
            <person name="Vidigal T.H.D.A."/>
            <person name="Brescovit A.D."/>
            <person name="Santos A.J."/>
        </authorList>
    </citation>
    <scope>NUCLEOTIDE SEQUENCE</scope>
    <source>
        <tissue evidence="2">Shoot tissue taken approximately 20 cm above the soil surface</tissue>
    </source>
</reference>
<evidence type="ECO:0000256" key="1">
    <source>
        <dbReference type="SAM" id="MobiDB-lite"/>
    </source>
</evidence>
<dbReference type="EMBL" id="GBRH01274231">
    <property type="protein sequence ID" value="JAD23664.1"/>
    <property type="molecule type" value="Transcribed_RNA"/>
</dbReference>
<sequence length="31" mass="3336">MRAEGPACGGAQGWTPTAAALQHKTPMQRRR</sequence>
<reference evidence="2" key="2">
    <citation type="journal article" date="2015" name="Data Brief">
        <title>Shoot transcriptome of the giant reed, Arundo donax.</title>
        <authorList>
            <person name="Barrero R.A."/>
            <person name="Guerrero F.D."/>
            <person name="Moolhuijzen P."/>
            <person name="Goolsby J.A."/>
            <person name="Tidwell J."/>
            <person name="Bellgard S.E."/>
            <person name="Bellgard M.I."/>
        </authorList>
    </citation>
    <scope>NUCLEOTIDE SEQUENCE</scope>
    <source>
        <tissue evidence="2">Shoot tissue taken approximately 20 cm above the soil surface</tissue>
    </source>
</reference>
<organism evidence="2">
    <name type="scientific">Arundo donax</name>
    <name type="common">Giant reed</name>
    <name type="synonym">Donax arundinaceus</name>
    <dbReference type="NCBI Taxonomy" id="35708"/>
    <lineage>
        <taxon>Eukaryota</taxon>
        <taxon>Viridiplantae</taxon>
        <taxon>Streptophyta</taxon>
        <taxon>Embryophyta</taxon>
        <taxon>Tracheophyta</taxon>
        <taxon>Spermatophyta</taxon>
        <taxon>Magnoliopsida</taxon>
        <taxon>Liliopsida</taxon>
        <taxon>Poales</taxon>
        <taxon>Poaceae</taxon>
        <taxon>PACMAD clade</taxon>
        <taxon>Arundinoideae</taxon>
        <taxon>Arundineae</taxon>
        <taxon>Arundo</taxon>
    </lineage>
</organism>
<dbReference type="AlphaFoldDB" id="A0A0A8YD04"/>
<feature type="region of interest" description="Disordered" evidence="1">
    <location>
        <begin position="1"/>
        <end position="31"/>
    </location>
</feature>
<protein>
    <submittedName>
        <fullName evidence="2">Uncharacterized protein</fullName>
    </submittedName>
</protein>
<evidence type="ECO:0000313" key="2">
    <source>
        <dbReference type="EMBL" id="JAD23664.1"/>
    </source>
</evidence>
<proteinExistence type="predicted"/>
<accession>A0A0A8YD04</accession>
<name>A0A0A8YD04_ARUDO</name>